<accession>A0A947GHZ3</accession>
<comment type="caution">
    <text evidence="1">The sequence shown here is derived from an EMBL/GenBank/DDBJ whole genome shotgun (WGS) entry which is preliminary data.</text>
</comment>
<dbReference type="Proteomes" id="UP000766595">
    <property type="component" value="Unassembled WGS sequence"/>
</dbReference>
<dbReference type="EMBL" id="JAHHZF010000001">
    <property type="protein sequence ID" value="MBT9288379.1"/>
    <property type="molecule type" value="Genomic_DNA"/>
</dbReference>
<dbReference type="RefSeq" id="WP_261967046.1">
    <property type="nucleotide sequence ID" value="NZ_JAHHZF010000001.1"/>
</dbReference>
<evidence type="ECO:0008006" key="3">
    <source>
        <dbReference type="Google" id="ProtNLM"/>
    </source>
</evidence>
<name>A0A947GHZ3_9HYPH</name>
<proteinExistence type="predicted"/>
<sequence>MTGLLGRGALVNWGGVVAEQEDDYNMWHSREHMPERLAVPGFRRGRRGVAPDGTPAARKYFMMYEAVDAEVFVSAPYLARLNDPTPWTRRILSAYIEPSRTVCRVVADRGDGVGGWLATLQFWAADVSALRAFAASDWIDRTMALNGILGASALEGDRSLGQQPTAEKTFRESRGDRDRTVDFALLVEGFDQAPTEAAADTLAAEVAAATGLAPVVTLYRMQHVITNVDVGAPA</sequence>
<evidence type="ECO:0000313" key="1">
    <source>
        <dbReference type="EMBL" id="MBT9288379.1"/>
    </source>
</evidence>
<evidence type="ECO:0000313" key="2">
    <source>
        <dbReference type="Proteomes" id="UP000766595"/>
    </source>
</evidence>
<dbReference type="AlphaFoldDB" id="A0A947GHZ3"/>
<gene>
    <name evidence="1" type="ORF">KL771_02885</name>
</gene>
<keyword evidence="2" id="KW-1185">Reference proteome</keyword>
<protein>
    <recommendedName>
        <fullName evidence="3">EthD domain-containing protein</fullName>
    </recommendedName>
</protein>
<organism evidence="1 2">
    <name type="scientific">Prosthecodimorpha staleyi</name>
    <dbReference type="NCBI Taxonomy" id="2840188"/>
    <lineage>
        <taxon>Bacteria</taxon>
        <taxon>Pseudomonadati</taxon>
        <taxon>Pseudomonadota</taxon>
        <taxon>Alphaproteobacteria</taxon>
        <taxon>Hyphomicrobiales</taxon>
        <taxon>Ancalomicrobiaceae</taxon>
        <taxon>Prosthecodimorpha</taxon>
    </lineage>
</organism>
<reference evidence="1 2" key="1">
    <citation type="submission" date="2021-06" db="EMBL/GenBank/DDBJ databases">
        <authorList>
            <person name="Grouzdev D.S."/>
            <person name="Koziaeva V."/>
        </authorList>
    </citation>
    <scope>NUCLEOTIDE SEQUENCE [LARGE SCALE GENOMIC DNA]</scope>
    <source>
        <strain evidence="1 2">22</strain>
    </source>
</reference>